<feature type="domain" description="HTH merR-type" evidence="5">
    <location>
        <begin position="1"/>
        <end position="71"/>
    </location>
</feature>
<gene>
    <name evidence="6" type="ORF">CBF28_11545</name>
</gene>
<proteinExistence type="predicted"/>
<dbReference type="SUPFAM" id="SSF55136">
    <property type="entry name" value="Probable bacterial effector-binding domain"/>
    <property type="match status" value="1"/>
</dbReference>
<dbReference type="Proteomes" id="UP000288028">
    <property type="component" value="Unassembled WGS sequence"/>
</dbReference>
<dbReference type="InterPro" id="IPR000551">
    <property type="entry name" value="MerR-type_HTH_dom"/>
</dbReference>
<dbReference type="Pfam" id="PF13411">
    <property type="entry name" value="MerR_1"/>
    <property type="match status" value="1"/>
</dbReference>
<dbReference type="SMART" id="SM00422">
    <property type="entry name" value="HTH_MERR"/>
    <property type="match status" value="1"/>
</dbReference>
<reference evidence="6 7" key="1">
    <citation type="submission" date="2017-05" db="EMBL/GenBank/DDBJ databases">
        <title>Vagococcus spp. assemblies.</title>
        <authorList>
            <person name="Gulvik C.A."/>
        </authorList>
    </citation>
    <scope>NUCLEOTIDE SEQUENCE [LARGE SCALE GENOMIC DNA]</scope>
    <source>
        <strain evidence="6 7">SS1714</strain>
    </source>
</reference>
<dbReference type="AlphaFoldDB" id="A0A430AVB1"/>
<keyword evidence="2" id="KW-0805">Transcription regulation</keyword>
<keyword evidence="4" id="KW-0804">Transcription</keyword>
<dbReference type="InterPro" id="IPR029442">
    <property type="entry name" value="GyrI-like"/>
</dbReference>
<dbReference type="Gene3D" id="1.10.1660.10">
    <property type="match status" value="1"/>
</dbReference>
<dbReference type="PANTHER" id="PTHR30204">
    <property type="entry name" value="REDOX-CYCLING DRUG-SENSING TRANSCRIPTIONAL ACTIVATOR SOXR"/>
    <property type="match status" value="1"/>
</dbReference>
<accession>A0A430AVB1</accession>
<dbReference type="Gene3D" id="3.20.80.10">
    <property type="entry name" value="Regulatory factor, effector binding domain"/>
    <property type="match status" value="1"/>
</dbReference>
<evidence type="ECO:0000256" key="1">
    <source>
        <dbReference type="ARBA" id="ARBA00022491"/>
    </source>
</evidence>
<evidence type="ECO:0000256" key="4">
    <source>
        <dbReference type="ARBA" id="ARBA00023163"/>
    </source>
</evidence>
<dbReference type="SUPFAM" id="SSF46955">
    <property type="entry name" value="Putative DNA-binding domain"/>
    <property type="match status" value="1"/>
</dbReference>
<dbReference type="OrthoDB" id="9773308at2"/>
<dbReference type="Pfam" id="PF06445">
    <property type="entry name" value="GyrI-like"/>
    <property type="match status" value="1"/>
</dbReference>
<sequence length="275" mass="32856">MYTIGELSKFTKTTIKTLRYYDEIDLLTPTFIDPKTGFRYYDYIKFSELEKINYLKDLGFSLKKIKELIDNPHLIEMNLIEKQNDLMKERELIDLKIEQLKTIKKLNQYLPEKDYYCSGTKINYYKEREFVFIKKRININEIDSLVEELMSLIFTYQLKVKGNLIGYFSDKSKIGKQEVQLMFELDSVEGVSNELIFRIPEGSYLSMNFIGLYSYLPYAYEKLARDLSEKDELMFFEEYTDGLVPDNLNQKTYKVKPKKEKDPRKFVTTIFVKYN</sequence>
<dbReference type="GeneID" id="95579214"/>
<evidence type="ECO:0000313" key="6">
    <source>
        <dbReference type="EMBL" id="RSU11998.1"/>
    </source>
</evidence>
<dbReference type="GO" id="GO:0003677">
    <property type="term" value="F:DNA binding"/>
    <property type="evidence" value="ECO:0007669"/>
    <property type="project" value="UniProtKB-KW"/>
</dbReference>
<dbReference type="EMBL" id="NGKB01000012">
    <property type="protein sequence ID" value="RSU11998.1"/>
    <property type="molecule type" value="Genomic_DNA"/>
</dbReference>
<name>A0A430AVB1_9ENTE</name>
<organism evidence="6 7">
    <name type="scientific">Vagococcus carniphilus</name>
    <dbReference type="NCBI Taxonomy" id="218144"/>
    <lineage>
        <taxon>Bacteria</taxon>
        <taxon>Bacillati</taxon>
        <taxon>Bacillota</taxon>
        <taxon>Bacilli</taxon>
        <taxon>Lactobacillales</taxon>
        <taxon>Enterococcaceae</taxon>
        <taxon>Vagococcus</taxon>
    </lineage>
</organism>
<keyword evidence="1" id="KW-0678">Repressor</keyword>
<dbReference type="RefSeq" id="WP_126795423.1">
    <property type="nucleotide sequence ID" value="NZ_CP060720.1"/>
</dbReference>
<dbReference type="PANTHER" id="PTHR30204:SF69">
    <property type="entry name" value="MERR-FAMILY TRANSCRIPTIONAL REGULATOR"/>
    <property type="match status" value="1"/>
</dbReference>
<dbReference type="InterPro" id="IPR011256">
    <property type="entry name" value="Reg_factor_effector_dom_sf"/>
</dbReference>
<dbReference type="PROSITE" id="PS50937">
    <property type="entry name" value="HTH_MERR_2"/>
    <property type="match status" value="1"/>
</dbReference>
<protein>
    <recommendedName>
        <fullName evidence="5">HTH merR-type domain-containing protein</fullName>
    </recommendedName>
</protein>
<comment type="caution">
    <text evidence="6">The sequence shown here is derived from an EMBL/GenBank/DDBJ whole genome shotgun (WGS) entry which is preliminary data.</text>
</comment>
<keyword evidence="3" id="KW-0238">DNA-binding</keyword>
<dbReference type="InterPro" id="IPR009061">
    <property type="entry name" value="DNA-bd_dom_put_sf"/>
</dbReference>
<evidence type="ECO:0000256" key="2">
    <source>
        <dbReference type="ARBA" id="ARBA00023015"/>
    </source>
</evidence>
<evidence type="ECO:0000256" key="3">
    <source>
        <dbReference type="ARBA" id="ARBA00023125"/>
    </source>
</evidence>
<evidence type="ECO:0000313" key="7">
    <source>
        <dbReference type="Proteomes" id="UP000288028"/>
    </source>
</evidence>
<evidence type="ECO:0000259" key="5">
    <source>
        <dbReference type="PROSITE" id="PS50937"/>
    </source>
</evidence>
<keyword evidence="7" id="KW-1185">Reference proteome</keyword>
<dbReference type="InterPro" id="IPR047057">
    <property type="entry name" value="MerR_fam"/>
</dbReference>
<dbReference type="GO" id="GO:0003700">
    <property type="term" value="F:DNA-binding transcription factor activity"/>
    <property type="evidence" value="ECO:0007669"/>
    <property type="project" value="InterPro"/>
</dbReference>